<accession>A0A5A7SE99</accession>
<dbReference type="GO" id="GO:0016740">
    <property type="term" value="F:transferase activity"/>
    <property type="evidence" value="ECO:0007669"/>
    <property type="project" value="UniProtKB-KW"/>
</dbReference>
<organism evidence="1 2">
    <name type="scientific">Antrihabitans cavernicola</name>
    <dbReference type="NCBI Taxonomy" id="2495913"/>
    <lineage>
        <taxon>Bacteria</taxon>
        <taxon>Bacillati</taxon>
        <taxon>Actinomycetota</taxon>
        <taxon>Actinomycetes</taxon>
        <taxon>Mycobacteriales</taxon>
        <taxon>Nocardiaceae</taxon>
        <taxon>Antrihabitans</taxon>
    </lineage>
</organism>
<protein>
    <submittedName>
        <fullName evidence="1">Nucleotidyltransferase domain-containing protein</fullName>
    </submittedName>
</protein>
<sequence length="246" mass="27611">MFTVRERDRLRDRLIEQARADDRVIGCALVGSAARGAEDAWSDIDFAMQVAPTTDFGSLVGDWTAWLRETVKIADTFDMHAFGALYRVFLCSTSLQIDLSFWPHDTFRSTGEPLQMVFGEPPPTAERREPDTSLPIRMGWLYAVHARSAIARGRVWQAEMMLSDLRQQVLTLACLRRRLNPEHGRGAHLLPPTDTTDLMAARATRLEDTELWRSLHATARAYLNEVEQHEPSLAAALAPAVESLGP</sequence>
<dbReference type="SUPFAM" id="SSF81301">
    <property type="entry name" value="Nucleotidyltransferase"/>
    <property type="match status" value="1"/>
</dbReference>
<proteinExistence type="predicted"/>
<dbReference type="AlphaFoldDB" id="A0A5A7SE99"/>
<dbReference type="EMBL" id="VLNY01000003">
    <property type="protein sequence ID" value="KAA0023532.1"/>
    <property type="molecule type" value="Genomic_DNA"/>
</dbReference>
<keyword evidence="2" id="KW-1185">Reference proteome</keyword>
<reference evidence="1 2" key="1">
    <citation type="submission" date="2019-07" db="EMBL/GenBank/DDBJ databases">
        <title>Rhodococcus cavernicolus sp. nov., isolated from a cave.</title>
        <authorList>
            <person name="Lee S.D."/>
        </authorList>
    </citation>
    <scope>NUCLEOTIDE SEQUENCE [LARGE SCALE GENOMIC DNA]</scope>
    <source>
        <strain evidence="1 2">C1-24</strain>
    </source>
</reference>
<dbReference type="RefSeq" id="WP_149429878.1">
    <property type="nucleotide sequence ID" value="NZ_VLNY01000003.1"/>
</dbReference>
<dbReference type="InterPro" id="IPR043519">
    <property type="entry name" value="NT_sf"/>
</dbReference>
<dbReference type="Gene3D" id="3.30.460.10">
    <property type="entry name" value="Beta Polymerase, domain 2"/>
    <property type="match status" value="1"/>
</dbReference>
<keyword evidence="1" id="KW-0808">Transferase</keyword>
<gene>
    <name evidence="1" type="ORF">FOY51_09045</name>
</gene>
<evidence type="ECO:0000313" key="2">
    <source>
        <dbReference type="Proteomes" id="UP000322244"/>
    </source>
</evidence>
<evidence type="ECO:0000313" key="1">
    <source>
        <dbReference type="EMBL" id="KAA0023532.1"/>
    </source>
</evidence>
<name>A0A5A7SE99_9NOCA</name>
<dbReference type="OrthoDB" id="5069422at2"/>
<comment type="caution">
    <text evidence="1">The sequence shown here is derived from an EMBL/GenBank/DDBJ whole genome shotgun (WGS) entry which is preliminary data.</text>
</comment>
<dbReference type="Proteomes" id="UP000322244">
    <property type="component" value="Unassembled WGS sequence"/>
</dbReference>